<comment type="subcellular location">
    <subcellularLocation>
        <location evidence="1 10">Cytoplasm</location>
    </subcellularLocation>
</comment>
<evidence type="ECO:0000256" key="4">
    <source>
        <dbReference type="ARBA" id="ARBA00022598"/>
    </source>
</evidence>
<comment type="similarity">
    <text evidence="2 10">Belongs to the class-II aminoacyl-tRNA synthetase family.</text>
</comment>
<dbReference type="GO" id="GO:0004820">
    <property type="term" value="F:glycine-tRNA ligase activity"/>
    <property type="evidence" value="ECO:0007669"/>
    <property type="project" value="UniProtKB-UniRule"/>
</dbReference>
<dbReference type="Pfam" id="PF05746">
    <property type="entry name" value="DALR_1"/>
    <property type="match status" value="1"/>
</dbReference>
<comment type="caution">
    <text evidence="12">The sequence shown here is derived from an EMBL/GenBank/DDBJ whole genome shotgun (WGS) entry which is preliminary data.</text>
</comment>
<dbReference type="EMBL" id="BMFK01000002">
    <property type="protein sequence ID" value="GGE74402.1"/>
    <property type="molecule type" value="Genomic_DNA"/>
</dbReference>
<dbReference type="GO" id="GO:0004814">
    <property type="term" value="F:arginine-tRNA ligase activity"/>
    <property type="evidence" value="ECO:0007669"/>
    <property type="project" value="InterPro"/>
</dbReference>
<dbReference type="GO" id="GO:0006420">
    <property type="term" value="P:arginyl-tRNA aminoacylation"/>
    <property type="evidence" value="ECO:0007669"/>
    <property type="project" value="InterPro"/>
</dbReference>
<feature type="domain" description="DALR anticodon binding" evidence="11">
    <location>
        <begin position="584"/>
        <end position="680"/>
    </location>
</feature>
<reference evidence="12" key="2">
    <citation type="submission" date="2020-09" db="EMBL/GenBank/DDBJ databases">
        <authorList>
            <person name="Sun Q."/>
            <person name="Zhou Y."/>
        </authorList>
    </citation>
    <scope>NUCLEOTIDE SEQUENCE</scope>
    <source>
        <strain evidence="12">CGMCC 1.12698</strain>
    </source>
</reference>
<keyword evidence="7 10" id="KW-0648">Protein biosynthesis</keyword>
<keyword evidence="13" id="KW-1185">Reference proteome</keyword>
<organism evidence="12 13">
    <name type="scientific">Priestia taiwanensis</name>
    <dbReference type="NCBI Taxonomy" id="1347902"/>
    <lineage>
        <taxon>Bacteria</taxon>
        <taxon>Bacillati</taxon>
        <taxon>Bacillota</taxon>
        <taxon>Bacilli</taxon>
        <taxon>Bacillales</taxon>
        <taxon>Bacillaceae</taxon>
        <taxon>Priestia</taxon>
    </lineage>
</organism>
<dbReference type="InterPro" id="IPR008909">
    <property type="entry name" value="DALR_anticod-bd"/>
</dbReference>
<keyword evidence="4 10" id="KW-0436">Ligase</keyword>
<accession>A0A917ATX6</accession>
<evidence type="ECO:0000256" key="3">
    <source>
        <dbReference type="ARBA" id="ARBA00022490"/>
    </source>
</evidence>
<keyword evidence="6 10" id="KW-0067">ATP-binding</keyword>
<dbReference type="Proteomes" id="UP000605259">
    <property type="component" value="Unassembled WGS sequence"/>
</dbReference>
<evidence type="ECO:0000259" key="11">
    <source>
        <dbReference type="Pfam" id="PF05746"/>
    </source>
</evidence>
<evidence type="ECO:0000256" key="6">
    <source>
        <dbReference type="ARBA" id="ARBA00022840"/>
    </source>
</evidence>
<dbReference type="PANTHER" id="PTHR30075">
    <property type="entry name" value="GLYCYL-TRNA SYNTHETASE"/>
    <property type="match status" value="1"/>
</dbReference>
<dbReference type="GO" id="GO:0005829">
    <property type="term" value="C:cytosol"/>
    <property type="evidence" value="ECO:0007669"/>
    <property type="project" value="TreeGrafter"/>
</dbReference>
<keyword evidence="8 10" id="KW-0030">Aminoacyl-tRNA synthetase</keyword>
<evidence type="ECO:0000256" key="9">
    <source>
        <dbReference type="ARBA" id="ARBA00047937"/>
    </source>
</evidence>
<keyword evidence="5 10" id="KW-0547">Nucleotide-binding</keyword>
<evidence type="ECO:0000256" key="1">
    <source>
        <dbReference type="ARBA" id="ARBA00004496"/>
    </source>
</evidence>
<sequence>MRDLLLEIGLEEMPARFVTDSMNQLQTKVAAWLDENRISYETVTAYSTPRRLAVKVTGVAEKQEDIQEEAKGPAKKIALDAEGNWSKAAQGFVRGQGGTVEDIFFKEIKGVEYVHVNKFVAGKETVALLPTLQEVVVGLHFGKNMRWGHNDLRFVRPVKWIIALFGTEIIPMAITNVTSSNTSRGHRFLGEEVTITDANMYEKALEEQFVIVNPETRKNMIREQLKALEAKQNWTIPVDEELLEEVNNLVEYPTAFFGSFEKEFLEVPAEVLITSMKEHQRYFPVMDTEGNLLAHFVAVRNGDDKHLDNVARGNEKVLRARLSDAAFFYREDQKVAIADRTKKLDSIVFHEELGTIGDKVRRVGETSAKLVEKLQFDAAIATKVARTVEICKFDLVTHMVYEFPELQGLMGEKYARIFGEDEEVAVAINEHYMPRSADDATPASDIGAIVSISDKLDTIVGSFSIGLIPSGSQDPYALRRQASGVVNILLAKEWTLSLETLLSNVIDVFEAKGLLKRSRQEVLEDLYSFFKLRLKNVLNEKGVSYDIVEAMLETVVGDVNTFVARAVTLEANRTNEGFKGAVESLSRVCNIAKKGELVQLDESLFEVEEEKVLFSAYESMKKEYFVLYEQGNIEAAFEKLATLSPVIDAYFDKVMVMADDEKVRNNRLSQMVHLAHVIQTFTNFNTIIVK</sequence>
<dbReference type="AlphaFoldDB" id="A0A917ATX6"/>
<dbReference type="PANTHER" id="PTHR30075:SF2">
    <property type="entry name" value="GLYCINE--TRNA LIGASE, CHLOROPLASTIC_MITOCHONDRIAL 2"/>
    <property type="match status" value="1"/>
</dbReference>
<evidence type="ECO:0000256" key="10">
    <source>
        <dbReference type="HAMAP-Rule" id="MF_00255"/>
    </source>
</evidence>
<comment type="subunit">
    <text evidence="10">Tetramer of two alpha and two beta subunits.</text>
</comment>
<dbReference type="EC" id="6.1.1.14" evidence="10"/>
<gene>
    <name evidence="10 12" type="primary">glyS</name>
    <name evidence="12" type="ORF">GCM10007140_25310</name>
</gene>
<evidence type="ECO:0000256" key="8">
    <source>
        <dbReference type="ARBA" id="ARBA00023146"/>
    </source>
</evidence>
<evidence type="ECO:0000256" key="5">
    <source>
        <dbReference type="ARBA" id="ARBA00022741"/>
    </source>
</evidence>
<dbReference type="Pfam" id="PF02092">
    <property type="entry name" value="tRNA_synt_2f"/>
    <property type="match status" value="1"/>
</dbReference>
<proteinExistence type="inferred from homology"/>
<comment type="catalytic activity">
    <reaction evidence="9 10">
        <text>tRNA(Gly) + glycine + ATP = glycyl-tRNA(Gly) + AMP + diphosphate</text>
        <dbReference type="Rhea" id="RHEA:16013"/>
        <dbReference type="Rhea" id="RHEA-COMP:9664"/>
        <dbReference type="Rhea" id="RHEA-COMP:9683"/>
        <dbReference type="ChEBI" id="CHEBI:30616"/>
        <dbReference type="ChEBI" id="CHEBI:33019"/>
        <dbReference type="ChEBI" id="CHEBI:57305"/>
        <dbReference type="ChEBI" id="CHEBI:78442"/>
        <dbReference type="ChEBI" id="CHEBI:78522"/>
        <dbReference type="ChEBI" id="CHEBI:456215"/>
        <dbReference type="EC" id="6.1.1.14"/>
    </reaction>
</comment>
<evidence type="ECO:0000313" key="13">
    <source>
        <dbReference type="Proteomes" id="UP000605259"/>
    </source>
</evidence>
<dbReference type="HAMAP" id="MF_00255">
    <property type="entry name" value="Gly_tRNA_synth_beta"/>
    <property type="match status" value="1"/>
</dbReference>
<evidence type="ECO:0000256" key="2">
    <source>
        <dbReference type="ARBA" id="ARBA00008226"/>
    </source>
</evidence>
<dbReference type="GO" id="GO:0006426">
    <property type="term" value="P:glycyl-tRNA aminoacylation"/>
    <property type="evidence" value="ECO:0007669"/>
    <property type="project" value="UniProtKB-UniRule"/>
</dbReference>
<name>A0A917ATX6_9BACI</name>
<dbReference type="PROSITE" id="PS50861">
    <property type="entry name" value="AA_TRNA_LIGASE_II_GLYAB"/>
    <property type="match status" value="1"/>
</dbReference>
<dbReference type="SUPFAM" id="SSF109604">
    <property type="entry name" value="HD-domain/PDEase-like"/>
    <property type="match status" value="1"/>
</dbReference>
<protein>
    <recommendedName>
        <fullName evidence="10">Glycine--tRNA ligase beta subunit</fullName>
        <ecNumber evidence="10">6.1.1.14</ecNumber>
    </recommendedName>
    <alternativeName>
        <fullName evidence="10">Glycyl-tRNA synthetase beta subunit</fullName>
        <shortName evidence="10">GlyRS</shortName>
    </alternativeName>
</protein>
<dbReference type="RefSeq" id="WP_188388856.1">
    <property type="nucleotide sequence ID" value="NZ_BMFK01000002.1"/>
</dbReference>
<dbReference type="InterPro" id="IPR006194">
    <property type="entry name" value="Gly-tRNA-synth_heterodimer"/>
</dbReference>
<dbReference type="NCBIfam" id="TIGR00211">
    <property type="entry name" value="glyS"/>
    <property type="match status" value="1"/>
</dbReference>
<evidence type="ECO:0000256" key="7">
    <source>
        <dbReference type="ARBA" id="ARBA00022917"/>
    </source>
</evidence>
<evidence type="ECO:0000313" key="12">
    <source>
        <dbReference type="EMBL" id="GGE74402.1"/>
    </source>
</evidence>
<dbReference type="GO" id="GO:0005524">
    <property type="term" value="F:ATP binding"/>
    <property type="evidence" value="ECO:0007669"/>
    <property type="project" value="UniProtKB-UniRule"/>
</dbReference>
<dbReference type="PRINTS" id="PR01045">
    <property type="entry name" value="TRNASYNTHGB"/>
</dbReference>
<reference evidence="12" key="1">
    <citation type="journal article" date="2014" name="Int. J. Syst. Evol. Microbiol.">
        <title>Complete genome sequence of Corynebacterium casei LMG S-19264T (=DSM 44701T), isolated from a smear-ripened cheese.</title>
        <authorList>
            <consortium name="US DOE Joint Genome Institute (JGI-PGF)"/>
            <person name="Walter F."/>
            <person name="Albersmeier A."/>
            <person name="Kalinowski J."/>
            <person name="Ruckert C."/>
        </authorList>
    </citation>
    <scope>NUCLEOTIDE SEQUENCE</scope>
    <source>
        <strain evidence="12">CGMCC 1.12698</strain>
    </source>
</reference>
<dbReference type="InterPro" id="IPR015944">
    <property type="entry name" value="Gly-tRNA-synth_bsu"/>
</dbReference>
<keyword evidence="3 10" id="KW-0963">Cytoplasm</keyword>